<dbReference type="EMBL" id="BIXY01000010">
    <property type="protein sequence ID" value="GCF07500.1"/>
    <property type="molecule type" value="Genomic_DNA"/>
</dbReference>
<evidence type="ECO:0000313" key="1">
    <source>
        <dbReference type="EMBL" id="GCF07500.1"/>
    </source>
</evidence>
<gene>
    <name evidence="1" type="ORF">KDI_10640</name>
</gene>
<proteinExistence type="predicted"/>
<name>A0A5A5T7R7_9CHLR</name>
<sequence length="74" mass="8376">MGNSLTHNRKLSKFTWEAKDRYMEALARIQPNAETLLEEILLVGDNPPSTHISGISVHYLEAKQSGIHYNTHMA</sequence>
<keyword evidence="2" id="KW-1185">Reference proteome</keyword>
<accession>A0A5A5T7R7</accession>
<reference evidence="1 2" key="1">
    <citation type="submission" date="2019-01" db="EMBL/GenBank/DDBJ databases">
        <title>Draft genome sequence of Dictyobacter sp. Uno17.</title>
        <authorList>
            <person name="Wang C.M."/>
            <person name="Zheng Y."/>
            <person name="Sakai Y."/>
            <person name="Abe K."/>
            <person name="Yokota A."/>
            <person name="Yabe S."/>
        </authorList>
    </citation>
    <scope>NUCLEOTIDE SEQUENCE [LARGE SCALE GENOMIC DNA]</scope>
    <source>
        <strain evidence="1 2">Uno17</strain>
    </source>
</reference>
<comment type="caution">
    <text evidence="1">The sequence shown here is derived from an EMBL/GenBank/DDBJ whole genome shotgun (WGS) entry which is preliminary data.</text>
</comment>
<dbReference type="Proteomes" id="UP000322530">
    <property type="component" value="Unassembled WGS sequence"/>
</dbReference>
<protein>
    <submittedName>
        <fullName evidence="1">Uncharacterized protein</fullName>
    </submittedName>
</protein>
<organism evidence="1 2">
    <name type="scientific">Dictyobacter arantiisoli</name>
    <dbReference type="NCBI Taxonomy" id="2014874"/>
    <lineage>
        <taxon>Bacteria</taxon>
        <taxon>Bacillati</taxon>
        <taxon>Chloroflexota</taxon>
        <taxon>Ktedonobacteria</taxon>
        <taxon>Ktedonobacterales</taxon>
        <taxon>Dictyobacteraceae</taxon>
        <taxon>Dictyobacter</taxon>
    </lineage>
</organism>
<dbReference type="AlphaFoldDB" id="A0A5A5T7R7"/>
<evidence type="ECO:0000313" key="2">
    <source>
        <dbReference type="Proteomes" id="UP000322530"/>
    </source>
</evidence>